<evidence type="ECO:0000256" key="5">
    <source>
        <dbReference type="ARBA" id="ARBA00022692"/>
    </source>
</evidence>
<protein>
    <submittedName>
        <fullName evidence="19">Translocase of chloroplast 90, chloroplastic</fullName>
    </submittedName>
</protein>
<dbReference type="InterPro" id="IPR005690">
    <property type="entry name" value="Toc86_159"/>
</dbReference>
<dbReference type="GO" id="GO:0009707">
    <property type="term" value="C:chloroplast outer membrane"/>
    <property type="evidence" value="ECO:0007669"/>
    <property type="project" value="UniProtKB-SubCell"/>
</dbReference>
<dbReference type="FunFam" id="3.40.50.300:FF:000413">
    <property type="entry name" value="Translocase of chloroplast 120, chloroplastic"/>
    <property type="match status" value="1"/>
</dbReference>
<dbReference type="InterPro" id="IPR006703">
    <property type="entry name" value="G_AIG1"/>
</dbReference>
<comment type="subcellular location">
    <subcellularLocation>
        <location evidence="15">Plastid</location>
        <location evidence="15">Chloroplast outer membrane</location>
        <topology evidence="15">Single-pass membrane protein</topology>
    </subcellularLocation>
</comment>
<keyword evidence="3" id="KW-0150">Chloroplast</keyword>
<keyword evidence="6" id="KW-0479">Metal-binding</keyword>
<evidence type="ECO:0000313" key="20">
    <source>
        <dbReference type="Proteomes" id="UP000516437"/>
    </source>
</evidence>
<dbReference type="Proteomes" id="UP000516437">
    <property type="component" value="Chromosome 6"/>
</dbReference>
<comment type="cofactor">
    <cofactor evidence="1">
        <name>Mg(2+)</name>
        <dbReference type="ChEBI" id="CHEBI:18420"/>
    </cofactor>
</comment>
<keyword evidence="13" id="KW-0342">GTP-binding</keyword>
<evidence type="ECO:0000256" key="9">
    <source>
        <dbReference type="ARBA" id="ARBA00022805"/>
    </source>
</evidence>
<dbReference type="InterPro" id="IPR045058">
    <property type="entry name" value="GIMA/IAN/Toc"/>
</dbReference>
<evidence type="ECO:0000256" key="1">
    <source>
        <dbReference type="ARBA" id="ARBA00001946"/>
    </source>
</evidence>
<gene>
    <name evidence="19" type="ORF">CJ030_MR6G000529</name>
</gene>
<dbReference type="GO" id="GO:0045036">
    <property type="term" value="P:protein targeting to chloroplast"/>
    <property type="evidence" value="ECO:0007669"/>
    <property type="project" value="InterPro"/>
</dbReference>
<keyword evidence="7" id="KW-0547">Nucleotide-binding</keyword>
<comment type="caution">
    <text evidence="19">The sequence shown here is derived from an EMBL/GenBank/DDBJ whole genome shotgun (WGS) entry which is preliminary data.</text>
</comment>
<keyword evidence="11" id="KW-0653">Protein transport</keyword>
<keyword evidence="12" id="KW-1133">Transmembrane helix</keyword>
<dbReference type="Gene3D" id="3.40.50.300">
    <property type="entry name" value="P-loop containing nucleotide triphosphate hydrolases"/>
    <property type="match status" value="1"/>
</dbReference>
<feature type="compositionally biased region" description="Basic and acidic residues" evidence="17">
    <location>
        <begin position="488"/>
        <end position="499"/>
    </location>
</feature>
<evidence type="ECO:0000256" key="6">
    <source>
        <dbReference type="ARBA" id="ARBA00022723"/>
    </source>
</evidence>
<dbReference type="Pfam" id="PF04548">
    <property type="entry name" value="AIG1"/>
    <property type="match status" value="1"/>
</dbReference>
<keyword evidence="8" id="KW-0378">Hydrolase</keyword>
<evidence type="ECO:0000256" key="12">
    <source>
        <dbReference type="ARBA" id="ARBA00022989"/>
    </source>
</evidence>
<dbReference type="NCBIfam" id="TIGR00993">
    <property type="entry name" value="3a0901s04IAP86"/>
    <property type="match status" value="1"/>
</dbReference>
<evidence type="ECO:0000256" key="16">
    <source>
        <dbReference type="ARBA" id="ARBA00023775"/>
    </source>
</evidence>
<name>A0A6A1V7Y1_9ROSI</name>
<dbReference type="InterPro" id="IPR024283">
    <property type="entry name" value="TOC159_MAD"/>
</dbReference>
<dbReference type="GO" id="GO:0015031">
    <property type="term" value="P:protein transport"/>
    <property type="evidence" value="ECO:0007669"/>
    <property type="project" value="UniProtKB-KW"/>
</dbReference>
<dbReference type="PANTHER" id="PTHR10903:SF68">
    <property type="entry name" value="TRANSLOCASE OF CHLOROPLAST 90, CHLOROPLASTIC"/>
    <property type="match status" value="1"/>
</dbReference>
<evidence type="ECO:0000256" key="11">
    <source>
        <dbReference type="ARBA" id="ARBA00022927"/>
    </source>
</evidence>
<dbReference type="PANTHER" id="PTHR10903">
    <property type="entry name" value="GTPASE, IMAP FAMILY MEMBER-RELATED"/>
    <property type="match status" value="1"/>
</dbReference>
<keyword evidence="10" id="KW-0460">Magnesium</keyword>
<feature type="region of interest" description="Disordered" evidence="17">
    <location>
        <begin position="488"/>
        <end position="515"/>
    </location>
</feature>
<dbReference type="GO" id="GO:0003924">
    <property type="term" value="F:GTPase activity"/>
    <property type="evidence" value="ECO:0007669"/>
    <property type="project" value="InterPro"/>
</dbReference>
<dbReference type="GO" id="GO:0005525">
    <property type="term" value="F:GTP binding"/>
    <property type="evidence" value="ECO:0007669"/>
    <property type="project" value="UniProtKB-KW"/>
</dbReference>
<evidence type="ECO:0000256" key="13">
    <source>
        <dbReference type="ARBA" id="ARBA00023134"/>
    </source>
</evidence>
<keyword evidence="5" id="KW-0812">Transmembrane</keyword>
<evidence type="ECO:0000256" key="15">
    <source>
        <dbReference type="ARBA" id="ARBA00023766"/>
    </source>
</evidence>
<organism evidence="19 20">
    <name type="scientific">Morella rubra</name>
    <name type="common">Chinese bayberry</name>
    <dbReference type="NCBI Taxonomy" id="262757"/>
    <lineage>
        <taxon>Eukaryota</taxon>
        <taxon>Viridiplantae</taxon>
        <taxon>Streptophyta</taxon>
        <taxon>Embryophyta</taxon>
        <taxon>Tracheophyta</taxon>
        <taxon>Spermatophyta</taxon>
        <taxon>Magnoliopsida</taxon>
        <taxon>eudicotyledons</taxon>
        <taxon>Gunneridae</taxon>
        <taxon>Pentapetalae</taxon>
        <taxon>rosids</taxon>
        <taxon>fabids</taxon>
        <taxon>Fagales</taxon>
        <taxon>Myricaceae</taxon>
        <taxon>Morella</taxon>
    </lineage>
</organism>
<comment type="similarity">
    <text evidence="16">Belongs to the TRAFAC class TrmE-Era-EngA-EngB-Septin-like GTPase superfamily. AIG1/Toc34/Toc159-like paraseptin GTPase family. TOC159 subfamily.</text>
</comment>
<dbReference type="InterPro" id="IPR027417">
    <property type="entry name" value="P-loop_NTPase"/>
</dbReference>
<dbReference type="GO" id="GO:0046872">
    <property type="term" value="F:metal ion binding"/>
    <property type="evidence" value="ECO:0007669"/>
    <property type="project" value="UniProtKB-KW"/>
</dbReference>
<evidence type="ECO:0000256" key="2">
    <source>
        <dbReference type="ARBA" id="ARBA00022448"/>
    </source>
</evidence>
<evidence type="ECO:0000256" key="8">
    <source>
        <dbReference type="ARBA" id="ARBA00022801"/>
    </source>
</evidence>
<dbReference type="Pfam" id="PF11886">
    <property type="entry name" value="TOC159_MAD"/>
    <property type="match status" value="1"/>
</dbReference>
<evidence type="ECO:0000256" key="10">
    <source>
        <dbReference type="ARBA" id="ARBA00022842"/>
    </source>
</evidence>
<evidence type="ECO:0000256" key="7">
    <source>
        <dbReference type="ARBA" id="ARBA00022741"/>
    </source>
</evidence>
<feature type="domain" description="AIG1-type G" evidence="18">
    <location>
        <begin position="165"/>
        <end position="396"/>
    </location>
</feature>
<evidence type="ECO:0000256" key="4">
    <source>
        <dbReference type="ARBA" id="ARBA00022640"/>
    </source>
</evidence>
<dbReference type="OrthoDB" id="8954335at2759"/>
<dbReference type="SUPFAM" id="SSF52540">
    <property type="entry name" value="P-loop containing nucleoside triphosphate hydrolases"/>
    <property type="match status" value="1"/>
</dbReference>
<keyword evidence="14" id="KW-0472">Membrane</keyword>
<dbReference type="PROSITE" id="PS51720">
    <property type="entry name" value="G_AIG1"/>
    <property type="match status" value="1"/>
</dbReference>
<evidence type="ECO:0000259" key="18">
    <source>
        <dbReference type="PROSITE" id="PS51720"/>
    </source>
</evidence>
<sequence length="792" mass="88150">MKSVRDWVFTQLVSKSLVSSRPLSGSDSFFNEGLPDEESHDQARTASLVAPPVLPDAPHTSNGNLANQLLQQVPIEDSYLPPHSSDKKKKDPLIKIEDLQVKLFRLLRRLGQSQENLLVAKVLYRIHLATLIRAGESDLKRANLMCNRAKARAAEQEAAGQPELDFSFSILVLGKTGVGKSATINSLFDQMKTITDAFRPATDRIQEVVGTVNGIRVTVIDTPGLLPYSSTNVRRNKKIMLSVKRFIKKSPPDVVLYFERLDVLNMGYSDFPLLQLMTEVFGTPIWFNTILVMTHSSSVLPEGPNGYPASYESYVTQCTELVQHHIHQAVSDSRLENPVLLVENHPQCEKNVMGERVLPNGLVWKSQFLLSCICTKILGDVNSLLKFQNSIELGPLSTPRLPSLPHLLSSLLRHRSISSPNGMDDDIDESLLLDTEEEDEYDQLPPIRILTKAQFDRLTNLQKKDYLDELDYRELLYLKKQLKEEYKRQRESRLSKEESLVNDDNADTQQAPPEAVLLPDMAVPSSFDSDCPVHRYRCLVTSEHWLVRPVLDPQGMDHDVGFDGISLETAAEINKNVFASVTGQMSKDKQDFSIQMESAAAYMDPRGPTYSIGLDAQSSGKDMIYTVHSNTKLRTLKHNIADCGLSLTSFGNKYYVGAKLEDTVALGKRLKFVANAGRMGGPGQVAHGASVEATLRGSEYPMRKDNVSLTLTLLSFNKEVVLGAGLQSELRLSRSLRVAVNANLNSRKMGQVCIKTSSTEHLQIALVAAFTIFKAVLRRQASENSREALESG</sequence>
<evidence type="ECO:0000256" key="17">
    <source>
        <dbReference type="SAM" id="MobiDB-lite"/>
    </source>
</evidence>
<keyword evidence="20" id="KW-1185">Reference proteome</keyword>
<evidence type="ECO:0000256" key="14">
    <source>
        <dbReference type="ARBA" id="ARBA00023136"/>
    </source>
</evidence>
<keyword evidence="2" id="KW-0813">Transport</keyword>
<dbReference type="EMBL" id="RXIC02000024">
    <property type="protein sequence ID" value="KAB1208962.1"/>
    <property type="molecule type" value="Genomic_DNA"/>
</dbReference>
<proteinExistence type="inferred from homology"/>
<keyword evidence="9" id="KW-1002">Plastid outer membrane</keyword>
<evidence type="ECO:0000313" key="19">
    <source>
        <dbReference type="EMBL" id="KAB1208962.1"/>
    </source>
</evidence>
<evidence type="ECO:0000256" key="3">
    <source>
        <dbReference type="ARBA" id="ARBA00022528"/>
    </source>
</evidence>
<keyword evidence="4" id="KW-0934">Plastid</keyword>
<accession>A0A6A1V7Y1</accession>
<dbReference type="AlphaFoldDB" id="A0A6A1V7Y1"/>
<reference evidence="19 20" key="1">
    <citation type="journal article" date="2019" name="Plant Biotechnol. J.">
        <title>The red bayberry genome and genetic basis of sex determination.</title>
        <authorList>
            <person name="Jia H.M."/>
            <person name="Jia H.J."/>
            <person name="Cai Q.L."/>
            <person name="Wang Y."/>
            <person name="Zhao H.B."/>
            <person name="Yang W.F."/>
            <person name="Wang G.Y."/>
            <person name="Li Y.H."/>
            <person name="Zhan D.L."/>
            <person name="Shen Y.T."/>
            <person name="Niu Q.F."/>
            <person name="Chang L."/>
            <person name="Qiu J."/>
            <person name="Zhao L."/>
            <person name="Xie H.B."/>
            <person name="Fu W.Y."/>
            <person name="Jin J."/>
            <person name="Li X.W."/>
            <person name="Jiao Y."/>
            <person name="Zhou C.C."/>
            <person name="Tu T."/>
            <person name="Chai C.Y."/>
            <person name="Gao J.L."/>
            <person name="Fan L.J."/>
            <person name="van de Weg E."/>
            <person name="Wang J.Y."/>
            <person name="Gao Z.S."/>
        </authorList>
    </citation>
    <scope>NUCLEOTIDE SEQUENCE [LARGE SCALE GENOMIC DNA]</scope>
    <source>
        <tissue evidence="19">Leaves</tissue>
    </source>
</reference>